<comment type="caution">
    <text evidence="1">The sequence shown here is derived from an EMBL/GenBank/DDBJ whole genome shotgun (WGS) entry which is preliminary data.</text>
</comment>
<dbReference type="AlphaFoldDB" id="A0A8H4TVA8"/>
<evidence type="ECO:0000313" key="2">
    <source>
        <dbReference type="Proteomes" id="UP000622797"/>
    </source>
</evidence>
<dbReference type="OrthoDB" id="5153231at2759"/>
<dbReference type="EMBL" id="JABEXW010000397">
    <property type="protein sequence ID" value="KAF4964629.1"/>
    <property type="molecule type" value="Genomic_DNA"/>
</dbReference>
<gene>
    <name evidence="1" type="ORF">FSARC_7471</name>
</gene>
<keyword evidence="2" id="KW-1185">Reference proteome</keyword>
<dbReference type="Proteomes" id="UP000622797">
    <property type="component" value="Unassembled WGS sequence"/>
</dbReference>
<sequence length="613" mass="69134">MANIIRSSTPYYCITQARCRLCQFKLTGDELIVAAVGDGQVSCEFSFDRHTTFYDDELDIKLHMCLVDECSFRTKATVCYHARCHEFRFYSVTPAFLDATYYTFSPSLAEERRRARYIQQALVRKLQATKTWPRELPTELWDMVAGLLLEECAVLTAQEQMHGRNNAKDSILDLTQPIHVSYVKVDGRTYVKSLRNTAGIKTMGQISLILPAPIVQDRDAEEPAGKDIFVAEDHLGIRQIVFVSPKHRDKWCRSQPNAPGAWWKHISWDDMPSTLTIRSDGLKIRNIENAHKVSPALASRIGWQVPVSAPPTVIDLLTLKTPETLPNGLRMQFFDCNMPNAIGYFVATDGARTLGILTHKQDQILDMSLFKDAGTPICFWMYMPVEKGEYLTDICRRAGCLIVGTETVGITFSTNRGRTAVFGLYGHENVDLRRVVTLPHSPCRAFFNQPSYSSRHAVELIALESGAVVANQDGTPSLPVSVSPCPYTQSNELWIHSSCSMRHLTVVHVCIDESAPHRPVVGMLLHYVDGHRESVGQYRLDWSIEPFTVGETDRLYICGKRTKQSWGYVATVMAGPPLSRAEGCWLDVAQTGLLEWWFSSRHSVLCYNNTRLN</sequence>
<accession>A0A8H4TVA8</accession>
<reference evidence="1" key="2">
    <citation type="submission" date="2020-05" db="EMBL/GenBank/DDBJ databases">
        <authorList>
            <person name="Kim H.-S."/>
            <person name="Proctor R.H."/>
            <person name="Brown D.W."/>
        </authorList>
    </citation>
    <scope>NUCLEOTIDE SEQUENCE</scope>
    <source>
        <strain evidence="1">NRRL 20472</strain>
    </source>
</reference>
<proteinExistence type="predicted"/>
<protein>
    <submittedName>
        <fullName evidence="1">Uncharacterized protein</fullName>
    </submittedName>
</protein>
<evidence type="ECO:0000313" key="1">
    <source>
        <dbReference type="EMBL" id="KAF4964629.1"/>
    </source>
</evidence>
<reference evidence="1" key="1">
    <citation type="journal article" date="2020" name="BMC Genomics">
        <title>Correction to: Identification and distribution of gene clusters required for synthesis of sphingolipid metabolism inhibitors in diverse species of the filamentous fungus Fusarium.</title>
        <authorList>
            <person name="Kim H.S."/>
            <person name="Lohmar J.M."/>
            <person name="Busman M."/>
            <person name="Brown D.W."/>
            <person name="Naumann T.A."/>
            <person name="Divon H.H."/>
            <person name="Lysoe E."/>
            <person name="Uhlig S."/>
            <person name="Proctor R.H."/>
        </authorList>
    </citation>
    <scope>NUCLEOTIDE SEQUENCE</scope>
    <source>
        <strain evidence="1">NRRL 20472</strain>
    </source>
</reference>
<name>A0A8H4TVA8_9HYPO</name>
<organism evidence="1 2">
    <name type="scientific">Fusarium sarcochroum</name>
    <dbReference type="NCBI Taxonomy" id="1208366"/>
    <lineage>
        <taxon>Eukaryota</taxon>
        <taxon>Fungi</taxon>
        <taxon>Dikarya</taxon>
        <taxon>Ascomycota</taxon>
        <taxon>Pezizomycotina</taxon>
        <taxon>Sordariomycetes</taxon>
        <taxon>Hypocreomycetidae</taxon>
        <taxon>Hypocreales</taxon>
        <taxon>Nectriaceae</taxon>
        <taxon>Fusarium</taxon>
        <taxon>Fusarium lateritium species complex</taxon>
    </lineage>
</organism>